<dbReference type="InterPro" id="IPR029039">
    <property type="entry name" value="Flavoprotein-like_sf"/>
</dbReference>
<keyword evidence="2" id="KW-0288">FMN</keyword>
<dbReference type="InterPro" id="IPR051796">
    <property type="entry name" value="ISF_SsuE-like"/>
</dbReference>
<evidence type="ECO:0000313" key="5">
    <source>
        <dbReference type="Proteomes" id="UP000772181"/>
    </source>
</evidence>
<sequence>MEVRILGIAAPHRPGRRNTVVMLEEALRAAETVSGVKTELINIWGKKINFCTGCDACMGRGKAWGKGEVREELFGCTIKDDMQELLSIFLSRELDGVIFATPVHILGMSSRLKTFIDRLRPVVHQGTLRWAVGAVLSVAYLPIGGQESSNIDVYMALRGLGVISAGFAWGGVGVSGPAVGGPAPWDDHHPRFDVQNDKWGISTAHWTGRNVAEIAKIVKLGRQAMPPEEFETFIKSFHRLPKIFPKK</sequence>
<feature type="domain" description="NADPH-dependent FMN reductase-like" evidence="3">
    <location>
        <begin position="4"/>
        <end position="149"/>
    </location>
</feature>
<name>A0A933GP49_UNCTE</name>
<dbReference type="PANTHER" id="PTHR43278">
    <property type="entry name" value="NAD(P)H-DEPENDENT FMN-CONTAINING OXIDOREDUCTASE YWQN-RELATED"/>
    <property type="match status" value="1"/>
</dbReference>
<proteinExistence type="predicted"/>
<protein>
    <submittedName>
        <fullName evidence="4">Flavodoxin family protein</fullName>
    </submittedName>
</protein>
<organism evidence="4 5">
    <name type="scientific">Tectimicrobiota bacterium</name>
    <dbReference type="NCBI Taxonomy" id="2528274"/>
    <lineage>
        <taxon>Bacteria</taxon>
        <taxon>Pseudomonadati</taxon>
        <taxon>Nitrospinota/Tectimicrobiota group</taxon>
        <taxon>Candidatus Tectimicrobiota</taxon>
    </lineage>
</organism>
<dbReference type="Gene3D" id="3.40.50.360">
    <property type="match status" value="1"/>
</dbReference>
<dbReference type="GO" id="GO:0016491">
    <property type="term" value="F:oxidoreductase activity"/>
    <property type="evidence" value="ECO:0007669"/>
    <property type="project" value="InterPro"/>
</dbReference>
<comment type="caution">
    <text evidence="4">The sequence shown here is derived from an EMBL/GenBank/DDBJ whole genome shotgun (WGS) entry which is preliminary data.</text>
</comment>
<evidence type="ECO:0000259" key="3">
    <source>
        <dbReference type="Pfam" id="PF03358"/>
    </source>
</evidence>
<keyword evidence="1" id="KW-0285">Flavoprotein</keyword>
<dbReference type="PANTHER" id="PTHR43278:SF1">
    <property type="entry name" value="IRON-SULFUR FLAVOPROTEIN MJ1083"/>
    <property type="match status" value="1"/>
</dbReference>
<dbReference type="Pfam" id="PF03358">
    <property type="entry name" value="FMN_red"/>
    <property type="match status" value="1"/>
</dbReference>
<dbReference type="EMBL" id="JACQWF010000432">
    <property type="protein sequence ID" value="MBI4596695.1"/>
    <property type="molecule type" value="Genomic_DNA"/>
</dbReference>
<dbReference type="InterPro" id="IPR005025">
    <property type="entry name" value="FMN_Rdtase-like_dom"/>
</dbReference>
<accession>A0A933GP49</accession>
<dbReference type="Proteomes" id="UP000772181">
    <property type="component" value="Unassembled WGS sequence"/>
</dbReference>
<dbReference type="SUPFAM" id="SSF52218">
    <property type="entry name" value="Flavoproteins"/>
    <property type="match status" value="1"/>
</dbReference>
<evidence type="ECO:0000313" key="4">
    <source>
        <dbReference type="EMBL" id="MBI4596695.1"/>
    </source>
</evidence>
<evidence type="ECO:0000256" key="2">
    <source>
        <dbReference type="ARBA" id="ARBA00022643"/>
    </source>
</evidence>
<reference evidence="4" key="1">
    <citation type="submission" date="2020-07" db="EMBL/GenBank/DDBJ databases">
        <title>Huge and variable diversity of episymbiotic CPR bacteria and DPANN archaea in groundwater ecosystems.</title>
        <authorList>
            <person name="He C.Y."/>
            <person name="Keren R."/>
            <person name="Whittaker M."/>
            <person name="Farag I.F."/>
            <person name="Doudna J."/>
            <person name="Cate J.H.D."/>
            <person name="Banfield J.F."/>
        </authorList>
    </citation>
    <scope>NUCLEOTIDE SEQUENCE</scope>
    <source>
        <strain evidence="4">NC_groundwater_1482_Ag_S-0.65um_47_24</strain>
    </source>
</reference>
<gene>
    <name evidence="4" type="ORF">HY730_10045</name>
</gene>
<dbReference type="AlphaFoldDB" id="A0A933GP49"/>
<evidence type="ECO:0000256" key="1">
    <source>
        <dbReference type="ARBA" id="ARBA00022630"/>
    </source>
</evidence>